<dbReference type="InterPro" id="IPR019533">
    <property type="entry name" value="Peptidase_S26"/>
</dbReference>
<evidence type="ECO:0000256" key="6">
    <source>
        <dbReference type="PIRSR" id="PIRSR600223-1"/>
    </source>
</evidence>
<keyword evidence="5 7" id="KW-0378">Hydrolase</keyword>
<dbReference type="GO" id="GO:0004252">
    <property type="term" value="F:serine-type endopeptidase activity"/>
    <property type="evidence" value="ECO:0007669"/>
    <property type="project" value="InterPro"/>
</dbReference>
<dbReference type="PRINTS" id="PR00727">
    <property type="entry name" value="LEADERPTASE"/>
</dbReference>
<accession>A0A4Q9KM25</accession>
<evidence type="ECO:0000313" key="9">
    <source>
        <dbReference type="EMBL" id="TBT95597.1"/>
    </source>
</evidence>
<evidence type="ECO:0000256" key="4">
    <source>
        <dbReference type="ARBA" id="ARBA00013208"/>
    </source>
</evidence>
<feature type="active site" evidence="6">
    <location>
        <position position="49"/>
    </location>
</feature>
<proteinExistence type="inferred from homology"/>
<keyword evidence="7" id="KW-0812">Transmembrane</keyword>
<dbReference type="Proteomes" id="UP000291933">
    <property type="component" value="Unassembled WGS sequence"/>
</dbReference>
<dbReference type="SUPFAM" id="SSF51306">
    <property type="entry name" value="LexA/Signal peptidase"/>
    <property type="match status" value="1"/>
</dbReference>
<dbReference type="RefSeq" id="WP_131171248.1">
    <property type="nucleotide sequence ID" value="NZ_FXTL01000003.1"/>
</dbReference>
<organism evidence="9 10">
    <name type="scientific">Propioniciclava tarda</name>
    <dbReference type="NCBI Taxonomy" id="433330"/>
    <lineage>
        <taxon>Bacteria</taxon>
        <taxon>Bacillati</taxon>
        <taxon>Actinomycetota</taxon>
        <taxon>Actinomycetes</taxon>
        <taxon>Propionibacteriales</taxon>
        <taxon>Propionibacteriaceae</taxon>
        <taxon>Propioniciclava</taxon>
    </lineage>
</organism>
<dbReference type="InterPro" id="IPR036286">
    <property type="entry name" value="LexA/Signal_pep-like_sf"/>
</dbReference>
<dbReference type="OrthoDB" id="9815782at2"/>
<dbReference type="GO" id="GO:0006465">
    <property type="term" value="P:signal peptide processing"/>
    <property type="evidence" value="ECO:0007669"/>
    <property type="project" value="InterPro"/>
</dbReference>
<evidence type="ECO:0000256" key="2">
    <source>
        <dbReference type="ARBA" id="ARBA00004401"/>
    </source>
</evidence>
<comment type="subcellular location">
    <subcellularLocation>
        <location evidence="2">Cell membrane</location>
        <topology evidence="2">Single-pass type II membrane protein</topology>
    </subcellularLocation>
    <subcellularLocation>
        <location evidence="7">Membrane</location>
        <topology evidence="7">Single-pass type II membrane protein</topology>
    </subcellularLocation>
</comment>
<evidence type="ECO:0000256" key="1">
    <source>
        <dbReference type="ARBA" id="ARBA00000677"/>
    </source>
</evidence>
<evidence type="ECO:0000256" key="7">
    <source>
        <dbReference type="RuleBase" id="RU362042"/>
    </source>
</evidence>
<evidence type="ECO:0000259" key="8">
    <source>
        <dbReference type="Pfam" id="PF10502"/>
    </source>
</evidence>
<keyword evidence="7" id="KW-0645">Protease</keyword>
<dbReference type="CDD" id="cd06530">
    <property type="entry name" value="S26_SPase_I"/>
    <property type="match status" value="1"/>
</dbReference>
<dbReference type="Pfam" id="PF10502">
    <property type="entry name" value="Peptidase_S26"/>
    <property type="match status" value="1"/>
</dbReference>
<sequence length="254" mass="26861">MTDAKRALKKGGGVLGAVKEIGIILVGALVASTLLRMFLLQVFVIPSGSMENTMLIGDRVAVQKVSGFQRGDIVVFKDDLGWLRSTTKPPQQWWQSGLTFVGLLPDESQNYLIKRVIGMPGDHISCCDSAGRLVVNGFALEESEYLFKDASGKQVQPSEMVFDIVVPQGKIFVMGDHRNASSDSRCHLDATYNGVAGASAFVSQSSVVGQAVATVFPFSRIGGHPRPATFAGVPAATGTAPASPVINGQPPPAC</sequence>
<comment type="similarity">
    <text evidence="3 7">Belongs to the peptidase S26 family.</text>
</comment>
<keyword evidence="7" id="KW-0472">Membrane</keyword>
<reference evidence="9 10" key="1">
    <citation type="submission" date="2019-01" db="EMBL/GenBank/DDBJ databases">
        <title>Lactibacter flavus gen. nov., sp. nov., a novel bacterium of the family Propionibacteriaceae isolated from raw milk and dairy products.</title>
        <authorList>
            <person name="Huptas C."/>
            <person name="Wenning M."/>
            <person name="Breitenwieser F."/>
            <person name="Doll E."/>
            <person name="Von Neubeck M."/>
            <person name="Busse H.-J."/>
            <person name="Scherer S."/>
        </authorList>
    </citation>
    <scope>NUCLEOTIDE SEQUENCE [LARGE SCALE GENOMIC DNA]</scope>
    <source>
        <strain evidence="10">DSM 22130 / JCM 15804 / WR061</strain>
    </source>
</reference>
<dbReference type="NCBIfam" id="TIGR02227">
    <property type="entry name" value="sigpep_I_bact"/>
    <property type="match status" value="1"/>
</dbReference>
<feature type="domain" description="Peptidase S26" evidence="8">
    <location>
        <begin position="20"/>
        <end position="215"/>
    </location>
</feature>
<evidence type="ECO:0000313" key="10">
    <source>
        <dbReference type="Proteomes" id="UP000291933"/>
    </source>
</evidence>
<dbReference type="PANTHER" id="PTHR43390">
    <property type="entry name" value="SIGNAL PEPTIDASE I"/>
    <property type="match status" value="1"/>
</dbReference>
<evidence type="ECO:0000256" key="5">
    <source>
        <dbReference type="ARBA" id="ARBA00022801"/>
    </source>
</evidence>
<dbReference type="GO" id="GO:0009003">
    <property type="term" value="F:signal peptidase activity"/>
    <property type="evidence" value="ECO:0007669"/>
    <property type="project" value="UniProtKB-EC"/>
</dbReference>
<dbReference type="InterPro" id="IPR019758">
    <property type="entry name" value="Pept_S26A_signal_pept_1_CS"/>
</dbReference>
<evidence type="ECO:0000256" key="3">
    <source>
        <dbReference type="ARBA" id="ARBA00009370"/>
    </source>
</evidence>
<dbReference type="Gene3D" id="2.10.109.10">
    <property type="entry name" value="Umud Fragment, subunit A"/>
    <property type="match status" value="1"/>
</dbReference>
<comment type="caution">
    <text evidence="9">The sequence shown here is derived from an EMBL/GenBank/DDBJ whole genome shotgun (WGS) entry which is preliminary data.</text>
</comment>
<feature type="transmembrane region" description="Helical" evidence="7">
    <location>
        <begin position="21"/>
        <end position="44"/>
    </location>
</feature>
<dbReference type="EC" id="3.4.21.89" evidence="4 7"/>
<name>A0A4Q9KM25_PROTD</name>
<protein>
    <recommendedName>
        <fullName evidence="4 7">Signal peptidase I</fullName>
        <ecNumber evidence="4 7">3.4.21.89</ecNumber>
    </recommendedName>
</protein>
<dbReference type="InterPro" id="IPR000223">
    <property type="entry name" value="Pept_S26A_signal_pept_1"/>
</dbReference>
<comment type="catalytic activity">
    <reaction evidence="1 7">
        <text>Cleavage of hydrophobic, N-terminal signal or leader sequences from secreted and periplasmic proteins.</text>
        <dbReference type="EC" id="3.4.21.89"/>
    </reaction>
</comment>
<feature type="active site" evidence="6">
    <location>
        <position position="114"/>
    </location>
</feature>
<dbReference type="PANTHER" id="PTHR43390:SF1">
    <property type="entry name" value="CHLOROPLAST PROCESSING PEPTIDASE"/>
    <property type="match status" value="1"/>
</dbReference>
<dbReference type="AlphaFoldDB" id="A0A4Q9KM25"/>
<dbReference type="PROSITE" id="PS00761">
    <property type="entry name" value="SPASE_I_3"/>
    <property type="match status" value="1"/>
</dbReference>
<dbReference type="EMBL" id="SDMR01000003">
    <property type="protein sequence ID" value="TBT95597.1"/>
    <property type="molecule type" value="Genomic_DNA"/>
</dbReference>
<gene>
    <name evidence="9" type="primary">lepB</name>
    <name evidence="9" type="ORF">ET996_03860</name>
</gene>
<dbReference type="GO" id="GO:0005886">
    <property type="term" value="C:plasma membrane"/>
    <property type="evidence" value="ECO:0007669"/>
    <property type="project" value="UniProtKB-SubCell"/>
</dbReference>
<keyword evidence="7" id="KW-1133">Transmembrane helix</keyword>
<keyword evidence="10" id="KW-1185">Reference proteome</keyword>